<dbReference type="PANTHER" id="PTHR24198">
    <property type="entry name" value="ANKYRIN REPEAT AND PROTEIN KINASE DOMAIN-CONTAINING PROTEIN"/>
    <property type="match status" value="1"/>
</dbReference>
<evidence type="ECO:0000256" key="3">
    <source>
        <dbReference type="PROSITE-ProRule" id="PRU00023"/>
    </source>
</evidence>
<protein>
    <submittedName>
        <fullName evidence="4">Ankyrin repeat-containing domain protein</fullName>
    </submittedName>
</protein>
<organism evidence="4 5">
    <name type="scientific">Aspergillus lucknowensis</name>
    <dbReference type="NCBI Taxonomy" id="176173"/>
    <lineage>
        <taxon>Eukaryota</taxon>
        <taxon>Fungi</taxon>
        <taxon>Dikarya</taxon>
        <taxon>Ascomycota</taxon>
        <taxon>Pezizomycotina</taxon>
        <taxon>Eurotiomycetes</taxon>
        <taxon>Eurotiomycetidae</taxon>
        <taxon>Eurotiales</taxon>
        <taxon>Aspergillaceae</taxon>
        <taxon>Aspergillus</taxon>
        <taxon>Aspergillus subgen. Nidulantes</taxon>
    </lineage>
</organism>
<sequence>MSTTSRKMNLHDLPNELILSVANHIERECHLSHLARTSRHLYTVLTPILYRGNIKYGKCSGLKAQLTPLNPPNFRTNFYQQAQEDLHEYNHPSPLTTPEGLPLPLTDKIRTRDAVIAQFVKYGANLDALVEDERYNIGDPPLQHYHPLLRYHPLLHYHAHTRNLPAVILLVRHGAGVHFPNPLFKLTALHLAAQEGSPKIIRFLLSSGADVHARDDEDRTPLHYAAEARHVAAIRILVESGTDIDAQDVDGCTPLHVMMMNRKPAPDKRCTPALQVMLEFGAKSNLGIFEDGKTALHVAILNQRDMDFIEPLITAEGINLNARTVEGRTPLSCCIERGKMQVFMLLVKQGADVSTRDEDGCSLLQNALEDEDRAWECLPTLLENGLYTLDSDAGGKTLAQHLKERNWVYTVKGRVEGMPEIDNLSDS</sequence>
<evidence type="ECO:0000256" key="2">
    <source>
        <dbReference type="ARBA" id="ARBA00023043"/>
    </source>
</evidence>
<proteinExistence type="predicted"/>
<dbReference type="PANTHER" id="PTHR24198:SF165">
    <property type="entry name" value="ANKYRIN REPEAT-CONTAINING PROTEIN-RELATED"/>
    <property type="match status" value="1"/>
</dbReference>
<comment type="caution">
    <text evidence="4">The sequence shown here is derived from an EMBL/GenBank/DDBJ whole genome shotgun (WGS) entry which is preliminary data.</text>
</comment>
<dbReference type="Pfam" id="PF00023">
    <property type="entry name" value="Ank"/>
    <property type="match status" value="2"/>
</dbReference>
<reference evidence="4 5" key="1">
    <citation type="submission" date="2024-07" db="EMBL/GenBank/DDBJ databases">
        <title>Section-level genome sequencing and comparative genomics of Aspergillus sections Usti and Cavernicolus.</title>
        <authorList>
            <consortium name="Lawrence Berkeley National Laboratory"/>
            <person name="Nybo J.L."/>
            <person name="Vesth T.C."/>
            <person name="Theobald S."/>
            <person name="Frisvad J.C."/>
            <person name="Larsen T.O."/>
            <person name="Kjaerboelling I."/>
            <person name="Rothschild-Mancinelli K."/>
            <person name="Lyhne E.K."/>
            <person name="Kogle M.E."/>
            <person name="Barry K."/>
            <person name="Clum A."/>
            <person name="Na H."/>
            <person name="Ledsgaard L."/>
            <person name="Lin J."/>
            <person name="Lipzen A."/>
            <person name="Kuo A."/>
            <person name="Riley R."/>
            <person name="Mondo S."/>
            <person name="Labutti K."/>
            <person name="Haridas S."/>
            <person name="Pangalinan J."/>
            <person name="Salamov A.A."/>
            <person name="Simmons B.A."/>
            <person name="Magnuson J.K."/>
            <person name="Chen J."/>
            <person name="Drula E."/>
            <person name="Henrissat B."/>
            <person name="Wiebenga A."/>
            <person name="Lubbers R.J."/>
            <person name="Gomes A.C."/>
            <person name="Macurrencykelacurrency M.R."/>
            <person name="Stajich J."/>
            <person name="Grigoriev I.V."/>
            <person name="Mortensen U.H."/>
            <person name="De Vries R.P."/>
            <person name="Baker S.E."/>
            <person name="Andersen M.R."/>
        </authorList>
    </citation>
    <scope>NUCLEOTIDE SEQUENCE [LARGE SCALE GENOMIC DNA]</scope>
    <source>
        <strain evidence="4 5">CBS 449.75</strain>
    </source>
</reference>
<keyword evidence="5" id="KW-1185">Reference proteome</keyword>
<keyword evidence="1" id="KW-0677">Repeat</keyword>
<dbReference type="PROSITE" id="PS50088">
    <property type="entry name" value="ANK_REPEAT"/>
    <property type="match status" value="3"/>
</dbReference>
<dbReference type="InterPro" id="IPR036770">
    <property type="entry name" value="Ankyrin_rpt-contain_sf"/>
</dbReference>
<dbReference type="PROSITE" id="PS50297">
    <property type="entry name" value="ANK_REP_REGION"/>
    <property type="match status" value="3"/>
</dbReference>
<name>A0ABR4LV39_9EURO</name>
<dbReference type="Proteomes" id="UP001610432">
    <property type="component" value="Unassembled WGS sequence"/>
</dbReference>
<dbReference type="GeneID" id="98150232"/>
<feature type="repeat" description="ANK" evidence="3">
    <location>
        <begin position="326"/>
        <end position="358"/>
    </location>
</feature>
<accession>A0ABR4LV39</accession>
<dbReference type="InterPro" id="IPR002110">
    <property type="entry name" value="Ankyrin_rpt"/>
</dbReference>
<dbReference type="Pfam" id="PF12796">
    <property type="entry name" value="Ank_2"/>
    <property type="match status" value="1"/>
</dbReference>
<evidence type="ECO:0000256" key="1">
    <source>
        <dbReference type="ARBA" id="ARBA00022737"/>
    </source>
</evidence>
<feature type="repeat" description="ANK" evidence="3">
    <location>
        <begin position="217"/>
        <end position="249"/>
    </location>
</feature>
<dbReference type="RefSeq" id="XP_070887353.1">
    <property type="nucleotide sequence ID" value="XM_071035160.1"/>
</dbReference>
<dbReference type="SMART" id="SM00248">
    <property type="entry name" value="ANK"/>
    <property type="match status" value="6"/>
</dbReference>
<evidence type="ECO:0000313" key="4">
    <source>
        <dbReference type="EMBL" id="KAL2868374.1"/>
    </source>
</evidence>
<feature type="repeat" description="ANK" evidence="3">
    <location>
        <begin position="184"/>
        <end position="216"/>
    </location>
</feature>
<evidence type="ECO:0000313" key="5">
    <source>
        <dbReference type="Proteomes" id="UP001610432"/>
    </source>
</evidence>
<dbReference type="SUPFAM" id="SSF48403">
    <property type="entry name" value="Ankyrin repeat"/>
    <property type="match status" value="1"/>
</dbReference>
<gene>
    <name evidence="4" type="ORF">BJX67DRAFT_55575</name>
</gene>
<keyword evidence="2 3" id="KW-0040">ANK repeat</keyword>
<dbReference type="Gene3D" id="1.25.40.20">
    <property type="entry name" value="Ankyrin repeat-containing domain"/>
    <property type="match status" value="3"/>
</dbReference>
<dbReference type="EMBL" id="JBFXLQ010000014">
    <property type="protein sequence ID" value="KAL2868374.1"/>
    <property type="molecule type" value="Genomic_DNA"/>
</dbReference>